<sequence length="445" mass="52657">MSKNHVKSRTISFINQYLNSKENIVKDIFLLDNYNDYPKFYQYYTRYPPINFKYEAELIANGLSFDKKTSYIKAFMETVERWYLFNQKDDELIYDSYFNLKKKGNLVQKPNKFCCFSQKQLQQKKMQDFRFDEYSYFYWIKVKKMNSQNDFLLPAQLFFLAFDKKNSEPVIRLSDSTGAACGTSLEQALYNSIKELIERDAYAISYYNKLPLKRINLTKVNKKIRFLLDELEKYYFTPLLFDITTDIKIPTCLCILIDQTKVGSKITVGAKCELLWQDAIEGAILESLQAIISMRDIKNMRDSFTKKEFKNIMTEEKPAAKRLIHWLDKDVLERMKYLSNGIETKVEDGYNLRNISYHKKLSICLQSLRDANITEIYWKKTTPKELDKFNIYGVKTVVPRLQPISLIQRYIYLGGKRLYGIPVKLGYFKKPLKENELNSFPHPLP</sequence>
<dbReference type="PANTHER" id="PTHR37809:SF1">
    <property type="entry name" value="RIBOSOMAL PROTEIN S12 METHYLTHIOTRANSFERASE ACCESSORY FACTOR YCAO"/>
    <property type="match status" value="1"/>
</dbReference>
<dbReference type="Proteomes" id="UP000034471">
    <property type="component" value="Unassembled WGS sequence"/>
</dbReference>
<dbReference type="InterPro" id="IPR027624">
    <property type="entry name" value="TOMM_cyclo_SagD"/>
</dbReference>
<evidence type="ECO:0000313" key="2">
    <source>
        <dbReference type="EMBL" id="KKQ36361.1"/>
    </source>
</evidence>
<dbReference type="NCBIfam" id="TIGR03604">
    <property type="entry name" value="TOMM_cyclo_SagD"/>
    <property type="match status" value="1"/>
</dbReference>
<accession>A0A0G0K6V0</accession>
<proteinExistence type="predicted"/>
<evidence type="ECO:0000313" key="3">
    <source>
        <dbReference type="Proteomes" id="UP000034471"/>
    </source>
</evidence>
<name>A0A0G0K6V0_9BACT</name>
<reference evidence="2 3" key="1">
    <citation type="journal article" date="2015" name="Nature">
        <title>rRNA introns, odd ribosomes, and small enigmatic genomes across a large radiation of phyla.</title>
        <authorList>
            <person name="Brown C.T."/>
            <person name="Hug L.A."/>
            <person name="Thomas B.C."/>
            <person name="Sharon I."/>
            <person name="Castelle C.J."/>
            <person name="Singh A."/>
            <person name="Wilkins M.J."/>
            <person name="Williams K.H."/>
            <person name="Banfield J.F."/>
        </authorList>
    </citation>
    <scope>NUCLEOTIDE SEQUENCE [LARGE SCALE GENOMIC DNA]</scope>
</reference>
<protein>
    <submittedName>
        <fullName evidence="2">YcaO-like protein</fullName>
    </submittedName>
</protein>
<dbReference type="PROSITE" id="PS51664">
    <property type="entry name" value="YCAO"/>
    <property type="match status" value="1"/>
</dbReference>
<feature type="domain" description="YcaO" evidence="1">
    <location>
        <begin position="62"/>
        <end position="445"/>
    </location>
</feature>
<comment type="caution">
    <text evidence="2">The sequence shown here is derived from an EMBL/GenBank/DDBJ whole genome shotgun (WGS) entry which is preliminary data.</text>
</comment>
<dbReference type="AlphaFoldDB" id="A0A0G0K6V0"/>
<dbReference type="Pfam" id="PF02624">
    <property type="entry name" value="YcaO"/>
    <property type="match status" value="1"/>
</dbReference>
<dbReference type="PATRIC" id="fig|1618481.3.peg.1041"/>
<dbReference type="Gene3D" id="3.30.40.250">
    <property type="match status" value="1"/>
</dbReference>
<dbReference type="Gene3D" id="3.30.1330.230">
    <property type="match status" value="1"/>
</dbReference>
<dbReference type="Gene3D" id="3.30.160.660">
    <property type="match status" value="1"/>
</dbReference>
<dbReference type="STRING" id="1618481.US54_C0071G0003"/>
<dbReference type="InterPro" id="IPR003776">
    <property type="entry name" value="YcaO-like_dom"/>
</dbReference>
<dbReference type="PANTHER" id="PTHR37809">
    <property type="entry name" value="RIBOSOMAL PROTEIN S12 METHYLTHIOTRANSFERASE ACCESSORY FACTOR YCAO"/>
    <property type="match status" value="1"/>
</dbReference>
<gene>
    <name evidence="2" type="ORF">US54_C0071G0003</name>
</gene>
<organism evidence="2 3">
    <name type="scientific">Candidatus Roizmanbacteria bacterium GW2011_GWA2_37_7</name>
    <dbReference type="NCBI Taxonomy" id="1618481"/>
    <lineage>
        <taxon>Bacteria</taxon>
        <taxon>Candidatus Roizmaniibacteriota</taxon>
    </lineage>
</organism>
<dbReference type="EMBL" id="LBTJ01000071">
    <property type="protein sequence ID" value="KKQ36361.1"/>
    <property type="molecule type" value="Genomic_DNA"/>
</dbReference>
<evidence type="ECO:0000259" key="1">
    <source>
        <dbReference type="PROSITE" id="PS51664"/>
    </source>
</evidence>